<dbReference type="Proteomes" id="UP001138500">
    <property type="component" value="Unassembled WGS sequence"/>
</dbReference>
<dbReference type="OrthoDB" id="566138at2759"/>
<accession>A0A9W7W0K7</accession>
<gene>
    <name evidence="2" type="ORF">Tdes44962_MAKER04209</name>
</gene>
<reference evidence="2 3" key="1">
    <citation type="journal article" date="2018" name="IMA Fungus">
        <title>IMA Genome-F 10: Nine draft genome sequences of Claviceps purpurea s.lat., including C. arundinis, C. humidiphila, and C. cf. spartinae, pseudomolecules for the pitch canker pathogen Fusarium circinatum, draft genome of Davidsoniella eucalypti, Grosmannia galeiformis, Quambalaria eucalypti, and Teratosphaeria destructans.</title>
        <authorList>
            <person name="Wingfield B.D."/>
            <person name="Liu M."/>
            <person name="Nguyen H.D."/>
            <person name="Lane F.A."/>
            <person name="Morgan S.W."/>
            <person name="De Vos L."/>
            <person name="Wilken P.M."/>
            <person name="Duong T.A."/>
            <person name="Aylward J."/>
            <person name="Coetzee M.P."/>
            <person name="Dadej K."/>
            <person name="De Beer Z.W."/>
            <person name="Findlay W."/>
            <person name="Havenga M."/>
            <person name="Kolarik M."/>
            <person name="Menzies J.G."/>
            <person name="Naidoo K."/>
            <person name="Pochopski O."/>
            <person name="Shoukouhi P."/>
            <person name="Santana Q.C."/>
            <person name="Seifert K.A."/>
            <person name="Soal N."/>
            <person name="Steenkamp E.T."/>
            <person name="Tatham C.T."/>
            <person name="van der Nest M.A."/>
            <person name="Wingfield M.J."/>
        </authorList>
    </citation>
    <scope>NUCLEOTIDE SEQUENCE [LARGE SCALE GENOMIC DNA]</scope>
    <source>
        <strain evidence="2">CMW44962</strain>
    </source>
</reference>
<evidence type="ECO:0000313" key="3">
    <source>
        <dbReference type="Proteomes" id="UP001138500"/>
    </source>
</evidence>
<feature type="compositionally biased region" description="Pro residues" evidence="1">
    <location>
        <begin position="13"/>
        <end position="30"/>
    </location>
</feature>
<organism evidence="2 3">
    <name type="scientific">Teratosphaeria destructans</name>
    <dbReference type="NCBI Taxonomy" id="418781"/>
    <lineage>
        <taxon>Eukaryota</taxon>
        <taxon>Fungi</taxon>
        <taxon>Dikarya</taxon>
        <taxon>Ascomycota</taxon>
        <taxon>Pezizomycotina</taxon>
        <taxon>Dothideomycetes</taxon>
        <taxon>Dothideomycetidae</taxon>
        <taxon>Mycosphaerellales</taxon>
        <taxon>Teratosphaeriaceae</taxon>
        <taxon>Teratosphaeria</taxon>
    </lineage>
</organism>
<proteinExistence type="predicted"/>
<dbReference type="EMBL" id="RIBY02002123">
    <property type="protein sequence ID" value="KAH9825370.1"/>
    <property type="molecule type" value="Genomic_DNA"/>
</dbReference>
<name>A0A9W7W0K7_9PEZI</name>
<comment type="caution">
    <text evidence="2">The sequence shown here is derived from an EMBL/GenBank/DDBJ whole genome shotgun (WGS) entry which is preliminary data.</text>
</comment>
<protein>
    <submittedName>
        <fullName evidence="2">Amidase signature enzyme</fullName>
    </submittedName>
</protein>
<evidence type="ECO:0000256" key="1">
    <source>
        <dbReference type="SAM" id="MobiDB-lite"/>
    </source>
</evidence>
<keyword evidence="3" id="KW-1185">Reference proteome</keyword>
<dbReference type="AlphaFoldDB" id="A0A9W7W0K7"/>
<feature type="region of interest" description="Disordered" evidence="1">
    <location>
        <begin position="1"/>
        <end position="30"/>
    </location>
</feature>
<sequence length="106" mass="11854">MFNLRPSPRLKPRPAPLPLERPSPSSDPLPSPMVRVVLSSYDSYASSWNGSSDALTDWLNARWEKTGFRVSREVVCFTLRTHGRRAEMGMGDLWGGVMWRGAGCCV</sequence>
<reference evidence="2 3" key="2">
    <citation type="journal article" date="2021" name="Curr. Genet.">
        <title>Genetic response to nitrogen starvation in the aggressive Eucalyptus foliar pathogen Teratosphaeria destructans.</title>
        <authorList>
            <person name="Havenga M."/>
            <person name="Wingfield B.D."/>
            <person name="Wingfield M.J."/>
            <person name="Dreyer L.L."/>
            <person name="Roets F."/>
            <person name="Aylward J."/>
        </authorList>
    </citation>
    <scope>NUCLEOTIDE SEQUENCE [LARGE SCALE GENOMIC DNA]</scope>
    <source>
        <strain evidence="2">CMW44962</strain>
    </source>
</reference>
<evidence type="ECO:0000313" key="2">
    <source>
        <dbReference type="EMBL" id="KAH9825370.1"/>
    </source>
</evidence>